<comment type="caution">
    <text evidence="3">The sequence shown here is derived from an EMBL/GenBank/DDBJ whole genome shotgun (WGS) entry which is preliminary data.</text>
</comment>
<dbReference type="Proteomes" id="UP000268727">
    <property type="component" value="Unassembled WGS sequence"/>
</dbReference>
<keyword evidence="1" id="KW-0175">Coiled coil</keyword>
<protein>
    <submittedName>
        <fullName evidence="3">Uncharacterized protein</fullName>
    </submittedName>
</protein>
<sequence>MATLGEVIDGVTAASKKASEAKTALEQAEDLAGDAQALFAIALEGDTTGDKDAILGRFAETIKGIKELWKTLVDGITRAESVLKAVRTATPASSFAKPASRRAADTNHSGWPAADQRRAADGRTAAAPARACRGITSRPAAHRDRRYRAEDPRPMGRPRRVDTARGQRAR</sequence>
<evidence type="ECO:0000313" key="4">
    <source>
        <dbReference type="Proteomes" id="UP000268727"/>
    </source>
</evidence>
<feature type="compositionally biased region" description="Basic and acidic residues" evidence="2">
    <location>
        <begin position="147"/>
        <end position="170"/>
    </location>
</feature>
<evidence type="ECO:0000256" key="1">
    <source>
        <dbReference type="SAM" id="Coils"/>
    </source>
</evidence>
<proteinExistence type="predicted"/>
<gene>
    <name evidence="3" type="ORF">EDD40_2577</name>
</gene>
<feature type="coiled-coil region" evidence="1">
    <location>
        <begin position="11"/>
        <end position="38"/>
    </location>
</feature>
<dbReference type="EMBL" id="RJKM01000001">
    <property type="protein sequence ID" value="ROP37274.1"/>
    <property type="molecule type" value="Genomic_DNA"/>
</dbReference>
<dbReference type="RefSeq" id="WP_246037628.1">
    <property type="nucleotide sequence ID" value="NZ_RJKM01000001.1"/>
</dbReference>
<feature type="region of interest" description="Disordered" evidence="2">
    <location>
        <begin position="89"/>
        <end position="170"/>
    </location>
</feature>
<keyword evidence="4" id="KW-1185">Reference proteome</keyword>
<evidence type="ECO:0000313" key="3">
    <source>
        <dbReference type="EMBL" id="ROP37274.1"/>
    </source>
</evidence>
<reference evidence="3 4" key="1">
    <citation type="submission" date="2018-11" db="EMBL/GenBank/DDBJ databases">
        <title>Sequencing the genomes of 1000 actinobacteria strains.</title>
        <authorList>
            <person name="Klenk H.-P."/>
        </authorList>
    </citation>
    <scope>NUCLEOTIDE SEQUENCE [LARGE SCALE GENOMIC DNA]</scope>
    <source>
        <strain evidence="3 4">DSM 44231</strain>
    </source>
</reference>
<accession>A0A3N1H427</accession>
<dbReference type="AlphaFoldDB" id="A0A3N1H427"/>
<feature type="compositionally biased region" description="Low complexity" evidence="2">
    <location>
        <begin position="122"/>
        <end position="133"/>
    </location>
</feature>
<organism evidence="3 4">
    <name type="scientific">Saccharothrix texasensis</name>
    <dbReference type="NCBI Taxonomy" id="103734"/>
    <lineage>
        <taxon>Bacteria</taxon>
        <taxon>Bacillati</taxon>
        <taxon>Actinomycetota</taxon>
        <taxon>Actinomycetes</taxon>
        <taxon>Pseudonocardiales</taxon>
        <taxon>Pseudonocardiaceae</taxon>
        <taxon>Saccharothrix</taxon>
    </lineage>
</organism>
<evidence type="ECO:0000256" key="2">
    <source>
        <dbReference type="SAM" id="MobiDB-lite"/>
    </source>
</evidence>
<name>A0A3N1H427_9PSEU</name>